<organism evidence="2 3">
    <name type="scientific">Solanum tuberosum</name>
    <name type="common">Potato</name>
    <dbReference type="NCBI Taxonomy" id="4113"/>
    <lineage>
        <taxon>Eukaryota</taxon>
        <taxon>Viridiplantae</taxon>
        <taxon>Streptophyta</taxon>
        <taxon>Embryophyta</taxon>
        <taxon>Tracheophyta</taxon>
        <taxon>Spermatophyta</taxon>
        <taxon>Magnoliopsida</taxon>
        <taxon>eudicotyledons</taxon>
        <taxon>Gunneridae</taxon>
        <taxon>Pentapetalae</taxon>
        <taxon>asterids</taxon>
        <taxon>lamiids</taxon>
        <taxon>Solanales</taxon>
        <taxon>Solanaceae</taxon>
        <taxon>Solanoideae</taxon>
        <taxon>Solaneae</taxon>
        <taxon>Solanum</taxon>
    </lineage>
</organism>
<dbReference type="PANTHER" id="PTHR33116">
    <property type="entry name" value="REVERSE TRANSCRIPTASE ZINC-BINDING DOMAIN-CONTAINING PROTEIN-RELATED-RELATED"/>
    <property type="match status" value="1"/>
</dbReference>
<reference evidence="2 3" key="1">
    <citation type="journal article" date="2021" name="bioRxiv">
        <title>Chromosome-scale and haplotype-resolved genome assembly of a tetraploid potato cultivar.</title>
        <authorList>
            <person name="Sun H."/>
            <person name="Jiao W.-B."/>
            <person name="Krause K."/>
            <person name="Campoy J.A."/>
            <person name="Goel M."/>
            <person name="Folz-Donahue K."/>
            <person name="Kukat C."/>
            <person name="Huettel B."/>
            <person name="Schneeberger K."/>
        </authorList>
    </citation>
    <scope>NUCLEOTIDE SEQUENCE [LARGE SCALE GENOMIC DNA]</scope>
    <source>
        <strain evidence="2">SolTubOtavaFocal</strain>
        <tissue evidence="2">Leaves</tissue>
    </source>
</reference>
<dbReference type="PANTHER" id="PTHR33116:SF84">
    <property type="entry name" value="RNA-DIRECTED DNA POLYMERASE"/>
    <property type="match status" value="1"/>
</dbReference>
<feature type="domain" description="Reverse transcriptase" evidence="1">
    <location>
        <begin position="1"/>
        <end position="147"/>
    </location>
</feature>
<dbReference type="InterPro" id="IPR000477">
    <property type="entry name" value="RT_dom"/>
</dbReference>
<proteinExistence type="predicted"/>
<dbReference type="SUPFAM" id="SSF56672">
    <property type="entry name" value="DNA/RNA polymerases"/>
    <property type="match status" value="1"/>
</dbReference>
<comment type="caution">
    <text evidence="2">The sequence shown here is derived from an EMBL/GenBank/DDBJ whole genome shotgun (WGS) entry which is preliminary data.</text>
</comment>
<protein>
    <recommendedName>
        <fullName evidence="1">Reverse transcriptase domain-containing protein</fullName>
    </recommendedName>
</protein>
<dbReference type="EMBL" id="JAIVGD010000018">
    <property type="protein sequence ID" value="KAH0753560.1"/>
    <property type="molecule type" value="Genomic_DNA"/>
</dbReference>
<dbReference type="PROSITE" id="PS50878">
    <property type="entry name" value="RT_POL"/>
    <property type="match status" value="1"/>
</dbReference>
<dbReference type="Proteomes" id="UP000826656">
    <property type="component" value="Unassembled WGS sequence"/>
</dbReference>
<accession>A0ABQ7UNY6</accession>
<name>A0ABQ7UNY6_SOLTU</name>
<keyword evidence="3" id="KW-1185">Reference proteome</keyword>
<evidence type="ECO:0000313" key="3">
    <source>
        <dbReference type="Proteomes" id="UP000826656"/>
    </source>
</evidence>
<gene>
    <name evidence="2" type="ORF">KY290_023830</name>
</gene>
<evidence type="ECO:0000313" key="2">
    <source>
        <dbReference type="EMBL" id="KAH0753560.1"/>
    </source>
</evidence>
<dbReference type="Pfam" id="PF00078">
    <property type="entry name" value="RVT_1"/>
    <property type="match status" value="1"/>
</dbReference>
<dbReference type="InterPro" id="IPR043502">
    <property type="entry name" value="DNA/RNA_pol_sf"/>
</dbReference>
<evidence type="ECO:0000259" key="1">
    <source>
        <dbReference type="PROSITE" id="PS50878"/>
    </source>
</evidence>
<sequence>MISVSTPKFTVKLNGEGYGYFEGKRGLRQGVPMSALLFVLIMESLTRLLKTMACLQEFKFHPMCKGQKLTHLIFADDLMIFCIGEPNSVKRVMEALTHFSGTTGLVANMEKSNLFLAGMTEETEKQLLSITGFTKGAFPIRYLGLPLTSKRWSKMECHQLVDKLTSRIKNTYAKQLSYAGRLQIVLAVLFSIHSFWGSVFILPQSVVKEVDKKCRDYLWGRSGEKKKVSLVSWEKVCCPKRQGGLNIKGCGKWNVASVGERCTAKLVKNQPAYKRVEQHIGTDKEETLEEIQKGSGGSTVGGYGIPYLESKKLETV</sequence>